<gene>
    <name evidence="1" type="ORF">R70211_03379</name>
</gene>
<dbReference type="Proteomes" id="UP000675121">
    <property type="component" value="Unassembled WGS sequence"/>
</dbReference>
<comment type="caution">
    <text evidence="1">The sequence shown here is derived from an EMBL/GenBank/DDBJ whole genome shotgun (WGS) entry which is preliminary data.</text>
</comment>
<proteinExistence type="predicted"/>
<evidence type="ECO:0000313" key="1">
    <source>
        <dbReference type="EMBL" id="CAE6902376.1"/>
    </source>
</evidence>
<reference evidence="1" key="1">
    <citation type="submission" date="2021-02" db="EMBL/GenBank/DDBJ databases">
        <authorList>
            <person name="Vanwijnsberghe S."/>
        </authorList>
    </citation>
    <scope>NUCLEOTIDE SEQUENCE</scope>
    <source>
        <strain evidence="1">R-70211</strain>
    </source>
</reference>
<evidence type="ECO:0000313" key="2">
    <source>
        <dbReference type="Proteomes" id="UP000675121"/>
    </source>
</evidence>
<accession>A0A9N8R0Z4</accession>
<name>A0A9N8R0Z4_9BURK</name>
<dbReference type="AlphaFoldDB" id="A0A9N8R0Z4"/>
<sequence>MVEALCDSAVAVGRELIEAARNEPRWHNVAKHMLHAWDDGMASLRSPKKSLQFKGLKPAIEAAGFSAPEPAERAREVIGHSPLLGKRS</sequence>
<dbReference type="EMBL" id="CAJNAS010000008">
    <property type="protein sequence ID" value="CAE6902376.1"/>
    <property type="molecule type" value="Genomic_DNA"/>
</dbReference>
<protein>
    <submittedName>
        <fullName evidence="1">Uncharacterized protein</fullName>
    </submittedName>
</protein>
<keyword evidence="2" id="KW-1185">Reference proteome</keyword>
<organism evidence="1 2">
    <name type="scientific">Paraburkholderia domus</name>
    <dbReference type="NCBI Taxonomy" id="2793075"/>
    <lineage>
        <taxon>Bacteria</taxon>
        <taxon>Pseudomonadati</taxon>
        <taxon>Pseudomonadota</taxon>
        <taxon>Betaproteobacteria</taxon>
        <taxon>Burkholderiales</taxon>
        <taxon>Burkholderiaceae</taxon>
        <taxon>Paraburkholderia</taxon>
    </lineage>
</organism>